<organism evidence="1 2">
    <name type="scientific">Microbacterium protaetiae</name>
    <dbReference type="NCBI Taxonomy" id="2509458"/>
    <lineage>
        <taxon>Bacteria</taxon>
        <taxon>Bacillati</taxon>
        <taxon>Actinomycetota</taxon>
        <taxon>Actinomycetes</taxon>
        <taxon>Micrococcales</taxon>
        <taxon>Microbacteriaceae</taxon>
        <taxon>Microbacterium</taxon>
    </lineage>
</organism>
<reference evidence="1 2" key="1">
    <citation type="submission" date="2019-01" db="EMBL/GenBank/DDBJ databases">
        <title>Genome sequencing of strain DFW100M-13.</title>
        <authorList>
            <person name="Heo J."/>
            <person name="Kim S.-J."/>
            <person name="Kim J.-S."/>
            <person name="Hong S.-B."/>
            <person name="Kwon S.-W."/>
        </authorList>
    </citation>
    <scope>NUCLEOTIDE SEQUENCE [LARGE SCALE GENOMIC DNA]</scope>
    <source>
        <strain evidence="1 2">DFW100M-13</strain>
    </source>
</reference>
<evidence type="ECO:0000313" key="2">
    <source>
        <dbReference type="Proteomes" id="UP000293995"/>
    </source>
</evidence>
<keyword evidence="2" id="KW-1185">Reference proteome</keyword>
<accession>A0A4P6EPM3</accession>
<dbReference type="Proteomes" id="UP000293995">
    <property type="component" value="Chromosome"/>
</dbReference>
<gene>
    <name evidence="1" type="ORF">ET475_07915</name>
</gene>
<dbReference type="SUPFAM" id="SSF46689">
    <property type="entry name" value="Homeodomain-like"/>
    <property type="match status" value="1"/>
</dbReference>
<name>A0A4P6EPM3_9MICO</name>
<dbReference type="Gene3D" id="1.10.357.10">
    <property type="entry name" value="Tetracycline Repressor, domain 2"/>
    <property type="match status" value="1"/>
</dbReference>
<dbReference type="AlphaFoldDB" id="A0A4P6EPM3"/>
<dbReference type="OrthoDB" id="9816296at2"/>
<dbReference type="EMBL" id="CP035494">
    <property type="protein sequence ID" value="QAY59928.1"/>
    <property type="molecule type" value="Genomic_DNA"/>
</dbReference>
<dbReference type="InterPro" id="IPR009057">
    <property type="entry name" value="Homeodomain-like_sf"/>
</dbReference>
<sequence>MPRPLDVAKRKADIARIAFDVLAQGGPSGLTIQAVAKELGGSVTKVTHIYPTRAELMRGTIELFVQRAEQTIATNDRLTETTEERLRIELLAMIPVTAAARLQERGRVALISDRDQESARVFADEMERFARTRLRAVLLPLIPEDRLEIAIDFCRSTVNGISLSTVEHPDYWTQQRQEAILNVAIAGLTRLQESGSFDV</sequence>
<proteinExistence type="predicted"/>
<protein>
    <submittedName>
        <fullName evidence="1">TetR/AcrR family transcriptional regulator</fullName>
    </submittedName>
</protein>
<dbReference type="KEGG" id="mprt:ET475_07915"/>
<evidence type="ECO:0000313" key="1">
    <source>
        <dbReference type="EMBL" id="QAY59928.1"/>
    </source>
</evidence>
<dbReference type="RefSeq" id="WP_129388282.1">
    <property type="nucleotide sequence ID" value="NZ_CP035494.1"/>
</dbReference>